<accession>G0IT98</accession>
<dbReference type="EMBL" id="CP002941">
    <property type="protein sequence ID" value="AEL70352.1"/>
    <property type="molecule type" value="Genomic_DNA"/>
</dbReference>
<gene>
    <name evidence="1" type="ordered locus">BafPKo_N0023</name>
</gene>
<keyword evidence="1" id="KW-0614">Plasmid</keyword>
<dbReference type="KEGG" id="bafz:BafPKo_N0023"/>
<protein>
    <submittedName>
        <fullName evidence="1">Uncharacterized protein</fullName>
    </submittedName>
</protein>
<keyword evidence="2" id="KW-1185">Reference proteome</keyword>
<geneLocation type="plasmid" evidence="1 2">
    <name>cp32-9</name>
</geneLocation>
<dbReference type="Proteomes" id="UP000005216">
    <property type="component" value="Plasmid cp32-9"/>
</dbReference>
<organism evidence="1 2">
    <name type="scientific">Borreliella afzelii (strain PKo)</name>
    <name type="common">Borrelia afzelii</name>
    <dbReference type="NCBI Taxonomy" id="390236"/>
    <lineage>
        <taxon>Bacteria</taxon>
        <taxon>Pseudomonadati</taxon>
        <taxon>Spirochaetota</taxon>
        <taxon>Spirochaetia</taxon>
        <taxon>Spirochaetales</taxon>
        <taxon>Borreliaceae</taxon>
        <taxon>Borreliella</taxon>
    </lineage>
</organism>
<reference evidence="1 2" key="1">
    <citation type="journal article" date="2011" name="J. Bacteriol.">
        <title>Whole-genome sequences of two Borrelia afzelii and two Borrelia garinii Lyme disease agent isolates.</title>
        <authorList>
            <person name="Casjens S.R."/>
            <person name="Mongodin E.F."/>
            <person name="Qiu W.-G."/>
            <person name="Dunn J.J."/>
            <person name="Luft B.J."/>
            <person name="Fraser-Liggett C.M."/>
            <person name="Schutzer S.E."/>
        </authorList>
    </citation>
    <scope>NUCLEOTIDE SEQUENCE [LARGE SCALE GENOMIC DNA]</scope>
    <source>
        <strain evidence="1 2">PKo</strain>
    </source>
</reference>
<dbReference type="HOGENOM" id="CLU_3077354_0_0_12"/>
<evidence type="ECO:0000313" key="1">
    <source>
        <dbReference type="EMBL" id="AEL70352.1"/>
    </source>
</evidence>
<sequence>MTIDSMSFNNGFKRISTPRTSNVTKIITAMSFISFRLIRSSVILIVSIFNPSF</sequence>
<proteinExistence type="predicted"/>
<name>G0IT98_BORAP</name>
<dbReference type="AlphaFoldDB" id="G0IT98"/>
<evidence type="ECO:0000313" key="2">
    <source>
        <dbReference type="Proteomes" id="UP000005216"/>
    </source>
</evidence>